<reference evidence="3" key="1">
    <citation type="submission" date="2020-05" db="EMBL/GenBank/DDBJ databases">
        <title>Mycena genomes resolve the evolution of fungal bioluminescence.</title>
        <authorList>
            <person name="Tsai I.J."/>
        </authorList>
    </citation>
    <scope>NUCLEOTIDE SEQUENCE</scope>
    <source>
        <strain evidence="3">110903Hualien_Pintung</strain>
    </source>
</reference>
<dbReference type="Proteomes" id="UP000613580">
    <property type="component" value="Unassembled WGS sequence"/>
</dbReference>
<gene>
    <name evidence="3" type="ORF">HMN09_00141500</name>
</gene>
<evidence type="ECO:0000313" key="4">
    <source>
        <dbReference type="Proteomes" id="UP000613580"/>
    </source>
</evidence>
<protein>
    <submittedName>
        <fullName evidence="3">Retrotrans-gag domain-containing protein</fullName>
    </submittedName>
</protein>
<evidence type="ECO:0000259" key="2">
    <source>
        <dbReference type="Pfam" id="PF03732"/>
    </source>
</evidence>
<sequence>MEWEGTGFSSIWEEIEETLGLDANLKDAAVQFGLDQDGEVVIEAVIGPRNGRNFKGDEIKQAYLLASKDCQAREEDKEAAQLFNQFVGLEPKESLDDGRIMEVFTFDERVLMSKRDIVRKEESAMRAYRNKARNLPKSTKIRAAFATKYKPVALKVRPVYTDLPEKFRIKREIKGDPLKDMPKLPERPPDFVPTGRYTEERKAIIDKAHAGDFLTEEERKLAHEFMQGDPVDPNESVEAVYEARQLDSKLPLGNVVVVKHAHPIEGEITADNIRALPLIPVQPEDVPHIDALIARMVPQLWARGDWTYFVPDVAAEQLFALAPIEVLPEQPPLAARSVVDLRVPSSLSSLSTLLSSTSTLSSAEPSISDRLPQPPPSNRLYAFKSATTPLTYTSHWSRAAAGSQGVPGGKVRRIRRPRKRRGPKPAAYVVLRGRSIGVKLTWDETREATSGFRFNLQSGFSRLSDAHAVFDFASSQGWTSTAEDLLIPIPPERVPWPVNAEDDLEGHCPRQPRDPWYVVYVGIHPGIYPASVEALLNVLGIPEPSYDSWDTMSAEDRERSILTLLLEINGRTHAAEAGQLQLAENLGRAEVAMGDMRLQLDNADALVITLQNQVRQAGRGSTRAMICSATRDDLRAQQGAGKAASGGKQPRVAAPKDFNGDATTVDSFLADCFLNFNGNPLYAGDTAKINYALSYCKEGPAVVWKDTIVQSMRNGTGTGSFKTWKDFEDGFIATFRSPAHVELTIQKMETLRQGKGEPAMNYFTLLDSYNQVAKYDDTNLTRLLRRALDPRIIKGIYGQSTQPVTHDQWKRDAQTRRVAPRRNANRAANLQGNRAANPAVAKNNPVAPTPGTGLRRPQPREPSSRRATSRQHSRR</sequence>
<feature type="compositionally biased region" description="Low complexity" evidence="1">
    <location>
        <begin position="825"/>
        <end position="846"/>
    </location>
</feature>
<evidence type="ECO:0000256" key="1">
    <source>
        <dbReference type="SAM" id="MobiDB-lite"/>
    </source>
</evidence>
<dbReference type="EMBL" id="JACAZE010000002">
    <property type="protein sequence ID" value="KAF7320574.1"/>
    <property type="molecule type" value="Genomic_DNA"/>
</dbReference>
<accession>A0A8H6WQ91</accession>
<dbReference type="Pfam" id="PF03732">
    <property type="entry name" value="Retrotrans_gag"/>
    <property type="match status" value="1"/>
</dbReference>
<evidence type="ECO:0000313" key="3">
    <source>
        <dbReference type="EMBL" id="KAF7320574.1"/>
    </source>
</evidence>
<dbReference type="AlphaFoldDB" id="A0A8H6WQ91"/>
<feature type="region of interest" description="Disordered" evidence="1">
    <location>
        <begin position="398"/>
        <end position="424"/>
    </location>
</feature>
<dbReference type="InterPro" id="IPR005162">
    <property type="entry name" value="Retrotrans_gag_dom"/>
</dbReference>
<feature type="region of interest" description="Disordered" evidence="1">
    <location>
        <begin position="799"/>
        <end position="875"/>
    </location>
</feature>
<feature type="domain" description="Retrotransposon gag" evidence="2">
    <location>
        <begin position="698"/>
        <end position="788"/>
    </location>
</feature>
<dbReference type="OrthoDB" id="2941157at2759"/>
<keyword evidence="4" id="KW-1185">Reference proteome</keyword>
<organism evidence="3 4">
    <name type="scientific">Mycena chlorophos</name>
    <name type="common">Agaric fungus</name>
    <name type="synonym">Agaricus chlorophos</name>
    <dbReference type="NCBI Taxonomy" id="658473"/>
    <lineage>
        <taxon>Eukaryota</taxon>
        <taxon>Fungi</taxon>
        <taxon>Dikarya</taxon>
        <taxon>Basidiomycota</taxon>
        <taxon>Agaricomycotina</taxon>
        <taxon>Agaricomycetes</taxon>
        <taxon>Agaricomycetidae</taxon>
        <taxon>Agaricales</taxon>
        <taxon>Marasmiineae</taxon>
        <taxon>Mycenaceae</taxon>
        <taxon>Mycena</taxon>
    </lineage>
</organism>
<feature type="compositionally biased region" description="Basic residues" evidence="1">
    <location>
        <begin position="410"/>
        <end position="423"/>
    </location>
</feature>
<name>A0A8H6WQ91_MYCCL</name>
<comment type="caution">
    <text evidence="3">The sequence shown here is derived from an EMBL/GenBank/DDBJ whole genome shotgun (WGS) entry which is preliminary data.</text>
</comment>
<proteinExistence type="predicted"/>